<dbReference type="Proteomes" id="UP000245802">
    <property type="component" value="Chromosome"/>
</dbReference>
<feature type="compositionally biased region" description="Low complexity" evidence="1">
    <location>
        <begin position="24"/>
        <end position="39"/>
    </location>
</feature>
<evidence type="ECO:0000313" key="3">
    <source>
        <dbReference type="Proteomes" id="UP000245802"/>
    </source>
</evidence>
<evidence type="ECO:0000256" key="1">
    <source>
        <dbReference type="SAM" id="MobiDB-lite"/>
    </source>
</evidence>
<dbReference type="EMBL" id="CP025958">
    <property type="protein sequence ID" value="AWM40674.1"/>
    <property type="molecule type" value="Genomic_DNA"/>
</dbReference>
<evidence type="ECO:0000313" key="2">
    <source>
        <dbReference type="EMBL" id="AWM40674.1"/>
    </source>
</evidence>
<gene>
    <name evidence="2" type="ORF">C1280_29280</name>
</gene>
<proteinExistence type="predicted"/>
<protein>
    <submittedName>
        <fullName evidence="2">Uncharacterized protein</fullName>
    </submittedName>
</protein>
<feature type="region of interest" description="Disordered" evidence="1">
    <location>
        <begin position="24"/>
        <end position="104"/>
    </location>
</feature>
<reference evidence="2 3" key="1">
    <citation type="submission" date="2018-01" db="EMBL/GenBank/DDBJ databases">
        <title>G. obscuriglobus.</title>
        <authorList>
            <person name="Franke J."/>
            <person name="Blomberg W."/>
            <person name="Selmecki A."/>
        </authorList>
    </citation>
    <scope>NUCLEOTIDE SEQUENCE [LARGE SCALE GENOMIC DNA]</scope>
    <source>
        <strain evidence="2 3">DSM 5831</strain>
    </source>
</reference>
<organism evidence="2 3">
    <name type="scientific">Gemmata obscuriglobus</name>
    <dbReference type="NCBI Taxonomy" id="114"/>
    <lineage>
        <taxon>Bacteria</taxon>
        <taxon>Pseudomonadati</taxon>
        <taxon>Planctomycetota</taxon>
        <taxon>Planctomycetia</taxon>
        <taxon>Gemmatales</taxon>
        <taxon>Gemmataceae</taxon>
        <taxon>Gemmata</taxon>
    </lineage>
</organism>
<dbReference type="RefSeq" id="WP_010046093.1">
    <property type="nucleotide sequence ID" value="NZ_CP025958.1"/>
</dbReference>
<accession>A0A2Z3HFT9</accession>
<dbReference type="PROSITE" id="PS51257">
    <property type="entry name" value="PROKAR_LIPOPROTEIN"/>
    <property type="match status" value="1"/>
</dbReference>
<dbReference type="AlphaFoldDB" id="A0A2Z3HFT9"/>
<feature type="compositionally biased region" description="Pro residues" evidence="1">
    <location>
        <begin position="40"/>
        <end position="54"/>
    </location>
</feature>
<dbReference type="OrthoDB" id="9993217at2"/>
<feature type="compositionally biased region" description="Polar residues" evidence="1">
    <location>
        <begin position="75"/>
        <end position="96"/>
    </location>
</feature>
<sequence length="104" mass="10475">MRTLLFTLGIAALVGCHSIKPVGPLADHLPAPKAAAPKTDPTPPPAVKPTPPSLPTALVTPGDVTDATAREAASKLTNELSADSKPPTNAPVTVSVSRVKGGIK</sequence>
<name>A0A2Z3HFT9_9BACT</name>
<keyword evidence="3" id="KW-1185">Reference proteome</keyword>
<dbReference type="KEGG" id="gog:C1280_29280"/>